<feature type="transmembrane region" description="Helical" evidence="1">
    <location>
        <begin position="30"/>
        <end position="48"/>
    </location>
</feature>
<evidence type="ECO:0000313" key="3">
    <source>
        <dbReference type="Proteomes" id="UP000310673"/>
    </source>
</evidence>
<feature type="transmembrane region" description="Helical" evidence="1">
    <location>
        <begin position="60"/>
        <end position="78"/>
    </location>
</feature>
<organism evidence="2 3">
    <name type="scientific">Companilactobacillus futsaii</name>
    <dbReference type="NCBI Taxonomy" id="938155"/>
    <lineage>
        <taxon>Bacteria</taxon>
        <taxon>Bacillati</taxon>
        <taxon>Bacillota</taxon>
        <taxon>Bacilli</taxon>
        <taxon>Lactobacillales</taxon>
        <taxon>Lactobacillaceae</taxon>
        <taxon>Companilactobacillus</taxon>
    </lineage>
</organism>
<reference evidence="2 3" key="1">
    <citation type="submission" date="2019-05" db="EMBL/GenBank/DDBJ databases">
        <title>Genome Sequence of Lactobacillus futsaii Y97, a Potential Probiotic Strain Isolated from the Futsai of Taiwan.</title>
        <authorList>
            <person name="Du X."/>
        </authorList>
    </citation>
    <scope>NUCLEOTIDE SEQUENCE [LARGE SCALE GENOMIC DNA]</scope>
    <source>
        <strain evidence="2 3">Y97</strain>
    </source>
</reference>
<name>A0A5B7T292_9LACO</name>
<proteinExistence type="predicted"/>
<dbReference type="AlphaFoldDB" id="A0A5B7T292"/>
<dbReference type="STRING" id="1423818.FC88_GL001302"/>
<gene>
    <name evidence="2" type="ORF">FG051_04815</name>
</gene>
<dbReference type="EMBL" id="CP040736">
    <property type="protein sequence ID" value="QCX24462.1"/>
    <property type="molecule type" value="Genomic_DNA"/>
</dbReference>
<keyword evidence="1" id="KW-0472">Membrane</keyword>
<accession>A0A5B7T292</accession>
<dbReference type="Proteomes" id="UP000310673">
    <property type="component" value="Chromosome"/>
</dbReference>
<evidence type="ECO:0000256" key="1">
    <source>
        <dbReference type="SAM" id="Phobius"/>
    </source>
</evidence>
<protein>
    <submittedName>
        <fullName evidence="2">Uncharacterized protein</fullName>
    </submittedName>
</protein>
<evidence type="ECO:0000313" key="2">
    <source>
        <dbReference type="EMBL" id="QCX24462.1"/>
    </source>
</evidence>
<keyword evidence="1" id="KW-1133">Transmembrane helix</keyword>
<dbReference type="KEGG" id="lft:FG051_04815"/>
<keyword evidence="1" id="KW-0812">Transmembrane</keyword>
<sequence>MKRKFAFFVTIAFILIDVLAAFLTQQAIISNLMGILIGIGLIVALILITKILTKMDLKRGKLVFVAIFFFIVLGRLFMTVA</sequence>
<dbReference type="RefSeq" id="WP_057815151.1">
    <property type="nucleotide sequence ID" value="NZ_CP040736.1"/>
</dbReference>